<feature type="compositionally biased region" description="Acidic residues" evidence="14">
    <location>
        <begin position="252"/>
        <end position="280"/>
    </location>
</feature>
<keyword evidence="6" id="KW-0479">Metal-binding</keyword>
<dbReference type="InterPro" id="IPR050821">
    <property type="entry name" value="Cytosolic_carboxypeptidase"/>
</dbReference>
<evidence type="ECO:0000313" key="17">
    <source>
        <dbReference type="Proteomes" id="UP000002279"/>
    </source>
</evidence>
<protein>
    <recommendedName>
        <fullName evidence="11">tubulin-glutamate carboxypeptidase</fullName>
        <ecNumber evidence="11">3.4.17.24</ecNumber>
    </recommendedName>
</protein>
<evidence type="ECO:0000256" key="1">
    <source>
        <dbReference type="ARBA" id="ARBA00001947"/>
    </source>
</evidence>
<evidence type="ECO:0000256" key="7">
    <source>
        <dbReference type="ARBA" id="ARBA00022801"/>
    </source>
</evidence>
<evidence type="ECO:0000256" key="11">
    <source>
        <dbReference type="ARBA" id="ARBA00026108"/>
    </source>
</evidence>
<dbReference type="GO" id="GO:0004181">
    <property type="term" value="F:metallocarboxypeptidase activity"/>
    <property type="evidence" value="ECO:0007669"/>
    <property type="project" value="InterPro"/>
</dbReference>
<dbReference type="Pfam" id="PF25571">
    <property type="entry name" value="TPR_CCP1_N"/>
    <property type="match status" value="1"/>
</dbReference>
<gene>
    <name evidence="16" type="primary">AGBL1</name>
</gene>
<evidence type="ECO:0000256" key="10">
    <source>
        <dbReference type="ARBA" id="ARBA00024524"/>
    </source>
</evidence>
<dbReference type="PANTHER" id="PTHR12756:SF5">
    <property type="entry name" value="CYTOSOLIC CARBOXYPEPTIDASE 4"/>
    <property type="match status" value="1"/>
</dbReference>
<dbReference type="STRING" id="9258.ENSOANP00000015373"/>
<dbReference type="Gene3D" id="3.40.630.10">
    <property type="entry name" value="Zn peptidases"/>
    <property type="match status" value="1"/>
</dbReference>
<keyword evidence="5" id="KW-0645">Protease</keyword>
<dbReference type="InterPro" id="IPR016024">
    <property type="entry name" value="ARM-type_fold"/>
</dbReference>
<dbReference type="SUPFAM" id="SSF48371">
    <property type="entry name" value="ARM repeat"/>
    <property type="match status" value="1"/>
</dbReference>
<dbReference type="EC" id="3.4.17.24" evidence="11"/>
<feature type="active site" description="Proton donor/acceptor" evidence="13">
    <location>
        <position position="912"/>
    </location>
</feature>
<dbReference type="GO" id="GO:0005829">
    <property type="term" value="C:cytosol"/>
    <property type="evidence" value="ECO:0007669"/>
    <property type="project" value="UniProtKB-SubCell"/>
</dbReference>
<feature type="compositionally biased region" description="Basic and acidic residues" evidence="14">
    <location>
        <begin position="281"/>
        <end position="294"/>
    </location>
</feature>
<keyword evidence="8" id="KW-0862">Zinc</keyword>
<evidence type="ECO:0000256" key="13">
    <source>
        <dbReference type="PROSITE-ProRule" id="PRU01379"/>
    </source>
</evidence>
<dbReference type="PROSITE" id="PS52035">
    <property type="entry name" value="PEPTIDASE_M14"/>
    <property type="match status" value="1"/>
</dbReference>
<dbReference type="GO" id="GO:0008270">
    <property type="term" value="F:zinc ion binding"/>
    <property type="evidence" value="ECO:0007669"/>
    <property type="project" value="InterPro"/>
</dbReference>
<accession>F6SUI8</accession>
<reference evidence="16 17" key="1">
    <citation type="journal article" date="2008" name="Nature">
        <title>Genome analysis of the platypus reveals unique signatures of evolution.</title>
        <authorList>
            <person name="Warren W.C."/>
            <person name="Hillier L.W."/>
            <person name="Marshall Graves J.A."/>
            <person name="Birney E."/>
            <person name="Ponting C.P."/>
            <person name="Grutzner F."/>
            <person name="Belov K."/>
            <person name="Miller W."/>
            <person name="Clarke L."/>
            <person name="Chinwalla A.T."/>
            <person name="Yang S.P."/>
            <person name="Heger A."/>
            <person name="Locke D.P."/>
            <person name="Miethke P."/>
            <person name="Waters P.D."/>
            <person name="Veyrunes F."/>
            <person name="Fulton L."/>
            <person name="Fulton B."/>
            <person name="Graves T."/>
            <person name="Wallis J."/>
            <person name="Puente X.S."/>
            <person name="Lopez-Otin C."/>
            <person name="Ordonez G.R."/>
            <person name="Eichler E.E."/>
            <person name="Chen L."/>
            <person name="Cheng Z."/>
            <person name="Deakin J.E."/>
            <person name="Alsop A."/>
            <person name="Thompson K."/>
            <person name="Kirby P."/>
            <person name="Papenfuss A.T."/>
            <person name="Wakefield M.J."/>
            <person name="Olender T."/>
            <person name="Lancet D."/>
            <person name="Huttley G.A."/>
            <person name="Smit A.F."/>
            <person name="Pask A."/>
            <person name="Temple-Smith P."/>
            <person name="Batzer M.A."/>
            <person name="Walker J.A."/>
            <person name="Konkel M.K."/>
            <person name="Harris R.S."/>
            <person name="Whittington C.M."/>
            <person name="Wong E.S."/>
            <person name="Gemmell N.J."/>
            <person name="Buschiazzo E."/>
            <person name="Vargas Jentzsch I.M."/>
            <person name="Merkel A."/>
            <person name="Schmitz J."/>
            <person name="Zemann A."/>
            <person name="Churakov G."/>
            <person name="Kriegs J.O."/>
            <person name="Brosius J."/>
            <person name="Murchison E.P."/>
            <person name="Sachidanandam R."/>
            <person name="Smith C."/>
            <person name="Hannon G.J."/>
            <person name="Tsend-Ayush E."/>
            <person name="McMillan D."/>
            <person name="Attenborough R."/>
            <person name="Rens W."/>
            <person name="Ferguson-Smith M."/>
            <person name="Lefevre C.M."/>
            <person name="Sharp J.A."/>
            <person name="Nicholas K.R."/>
            <person name="Ray D.A."/>
            <person name="Kube M."/>
            <person name="Reinhardt R."/>
            <person name="Pringle T.H."/>
            <person name="Taylor J."/>
            <person name="Jones R.C."/>
            <person name="Nixon B."/>
            <person name="Dacheux J.L."/>
            <person name="Niwa H."/>
            <person name="Sekita Y."/>
            <person name="Huang X."/>
            <person name="Stark A."/>
            <person name="Kheradpour P."/>
            <person name="Kellis M."/>
            <person name="Flicek P."/>
            <person name="Chen Y."/>
            <person name="Webber C."/>
            <person name="Hardison R."/>
            <person name="Nelson J."/>
            <person name="Hallsworth-Pepin K."/>
            <person name="Delehaunty K."/>
            <person name="Markovic C."/>
            <person name="Minx P."/>
            <person name="Feng Y."/>
            <person name="Kremitzki C."/>
            <person name="Mitreva M."/>
            <person name="Glasscock J."/>
            <person name="Wylie T."/>
            <person name="Wohldmann P."/>
            <person name="Thiru P."/>
            <person name="Nhan M.N."/>
            <person name="Pohl C.S."/>
            <person name="Smith S.M."/>
            <person name="Hou S."/>
            <person name="Nefedov M."/>
            <person name="de Jong P.J."/>
            <person name="Renfree M.B."/>
            <person name="Mardis E.R."/>
            <person name="Wilson R.K."/>
        </authorList>
    </citation>
    <scope>NUCLEOTIDE SEQUENCE [LARGE SCALE GENOMIC DNA]</scope>
    <source>
        <strain evidence="16 17">Glennie</strain>
    </source>
</reference>
<dbReference type="AlphaFoldDB" id="F6SUI8"/>
<proteinExistence type="inferred from homology"/>
<evidence type="ECO:0000256" key="5">
    <source>
        <dbReference type="ARBA" id="ARBA00022670"/>
    </source>
</evidence>
<dbReference type="Ensembl" id="ENSOANT00000015376.2">
    <property type="protein sequence ID" value="ENSOANP00000015373.2"/>
    <property type="gene ID" value="ENSOANG00000009682.3"/>
</dbReference>
<evidence type="ECO:0000256" key="6">
    <source>
        <dbReference type="ARBA" id="ARBA00022723"/>
    </source>
</evidence>
<dbReference type="Proteomes" id="UP000002279">
    <property type="component" value="Chromosome 5"/>
</dbReference>
<feature type="domain" description="Peptidase M14" evidence="15">
    <location>
        <begin position="658"/>
        <end position="952"/>
    </location>
</feature>
<dbReference type="Gene3D" id="2.60.40.3120">
    <property type="match status" value="1"/>
</dbReference>
<evidence type="ECO:0000256" key="8">
    <source>
        <dbReference type="ARBA" id="ARBA00022833"/>
    </source>
</evidence>
<keyword evidence="17" id="KW-1185">Reference proteome</keyword>
<sequence>MISKGGSEALLRTLVDSARSASPDYSILLPLLRLLVKVGQRDKKFGQKALELEAIDVTLILARKNLSQSQNLIHCLWALQVYASNANIGAMLGINGAMELLFKVITPYAKKRTRIIRYFTTVAVCLPSNSRRAVNRGYLGGLLRLCQDWHDNDSSNTYTQIRRGLMLCLKHITNIRSGQEAFLGDRGMEILFSILQDCLGSKSLDPIVTVVLQILRKCYPKCLLPLASARSAYSFPDPGSIFSGPLWAENEEDCEDDGEEVDKDSDSENPEMEEEDDDLEKDVNKMKSRPRLDRPEEELGQYEAMCLELTLNFQVGIIDIYTSLIKINRRGPDCVGADRSACWEVYLGLQGKKGESPVDPASNPIKVGCPIQSGNSGSGEEATKCQEPFSPMFLQKMAWNTEMFSCQSMNSSLPWPRGPGETPRVLAQLLESHPQDIPFHDPHLYISHSGRTKSVPKFRVLALPDFWGHRSPPAGQSLLERKRGIQRAKILEDVQRLIQTDDVIGRVVFSLDEPCETDCLRFFSRFESGNLRKAIQVREFEYDLLMNADVNTAQHQQWFYFEVSGMKAAVPYRFNVINCEKVNSQFNYGMQPTMYSVKEALLGRPCWVRAGYDLCYYKNHYRQSKAAVGEAGRKGYYTLTFAVTFPHHADICYLAYHYPYTYTALMAHLDFLQRSLNPKKVYFRQEALCHSLGGNPCPLVTVTATPKSSSSEDLEQFRRRPYQVLMARVHPGESNASWVMKGTLEFLVSSDPIAELLRETFIFKIVPMLNPDGVINGNHRCSLRGEDLNRQWLSPTLQHQPIIYHAKGFLYYLNSIGRAPLVFCDFHGHSQKKNVFLYGCSVKETLWQAGGAVDSTLITEDIGYRTLPKILDKVAPAFVMSSCSFLVEKSRAATARVVVWRELGVLRSYTMESSYCGCNQGQYQVSLLLPLRPYSERELPGLQFGTRELEEVGATFCLSLLLLQLKSLPRSRTLLAQIASRLGEEEETVDHWLQR</sequence>
<dbReference type="Pfam" id="PF18027">
    <property type="entry name" value="Pepdidase_M14_N"/>
    <property type="match status" value="1"/>
</dbReference>
<evidence type="ECO:0000256" key="14">
    <source>
        <dbReference type="SAM" id="MobiDB-lite"/>
    </source>
</evidence>
<dbReference type="SUPFAM" id="SSF53187">
    <property type="entry name" value="Zn-dependent exopeptidases"/>
    <property type="match status" value="1"/>
</dbReference>
<dbReference type="eggNOG" id="KOG3641">
    <property type="taxonomic scope" value="Eukaryota"/>
</dbReference>
<evidence type="ECO:0000256" key="4">
    <source>
        <dbReference type="ARBA" id="ARBA00022645"/>
    </source>
</evidence>
<dbReference type="Gene3D" id="1.25.10.10">
    <property type="entry name" value="Leucine-rich Repeat Variant"/>
    <property type="match status" value="1"/>
</dbReference>
<evidence type="ECO:0000259" key="15">
    <source>
        <dbReference type="PROSITE" id="PS52035"/>
    </source>
</evidence>
<comment type="cofactor">
    <cofactor evidence="1">
        <name>Zn(2+)</name>
        <dbReference type="ChEBI" id="CHEBI:29105"/>
    </cofactor>
</comment>
<evidence type="ECO:0000256" key="9">
    <source>
        <dbReference type="ARBA" id="ARBA00023049"/>
    </source>
</evidence>
<evidence type="ECO:0000256" key="12">
    <source>
        <dbReference type="ARBA" id="ARBA00029302"/>
    </source>
</evidence>
<dbReference type="InterPro" id="IPR000834">
    <property type="entry name" value="Peptidase_M14"/>
</dbReference>
<dbReference type="Pfam" id="PF00246">
    <property type="entry name" value="Peptidase_M14"/>
    <property type="match status" value="1"/>
</dbReference>
<dbReference type="InterPro" id="IPR011989">
    <property type="entry name" value="ARM-like"/>
</dbReference>
<keyword evidence="9" id="KW-0482">Metalloprotease</keyword>
<evidence type="ECO:0000313" key="16">
    <source>
        <dbReference type="Ensembl" id="ENSOANP00000015373.2"/>
    </source>
</evidence>
<dbReference type="FunFam" id="2.60.40.3120:FF:000001">
    <property type="entry name" value="cytosolic carboxypeptidase 1 isoform X1"/>
    <property type="match status" value="1"/>
</dbReference>
<name>F6SUI8_ORNAN</name>
<organism evidence="16 17">
    <name type="scientific">Ornithorhynchus anatinus</name>
    <name type="common">Duckbill platypus</name>
    <dbReference type="NCBI Taxonomy" id="9258"/>
    <lineage>
        <taxon>Eukaryota</taxon>
        <taxon>Metazoa</taxon>
        <taxon>Chordata</taxon>
        <taxon>Craniata</taxon>
        <taxon>Vertebrata</taxon>
        <taxon>Euteleostomi</taxon>
        <taxon>Mammalia</taxon>
        <taxon>Monotremata</taxon>
        <taxon>Ornithorhynchidae</taxon>
        <taxon>Ornithorhynchus</taxon>
    </lineage>
</organism>
<dbReference type="Bgee" id="ENSOANG00000009682">
    <property type="expression patterns" value="Expressed in testis"/>
</dbReference>
<feature type="region of interest" description="Disordered" evidence="14">
    <location>
        <begin position="252"/>
        <end position="296"/>
    </location>
</feature>
<keyword evidence="4" id="KW-0121">Carboxypeptidase</keyword>
<evidence type="ECO:0000256" key="2">
    <source>
        <dbReference type="ARBA" id="ARBA00004514"/>
    </source>
</evidence>
<comment type="subcellular location">
    <subcellularLocation>
        <location evidence="2">Cytoplasm</location>
        <location evidence="2">Cytosol</location>
    </subcellularLocation>
</comment>
<comment type="catalytic activity">
    <reaction evidence="10">
        <text>C-terminal L-alpha-aminoacyl-L-glutamyl-L-glutamyl-[tubulin] + H2O = C-terminal L-alpha-aminoacyl-L-glutamyl-[tubulin] + L-glutamate</text>
        <dbReference type="Rhea" id="RHEA:63792"/>
        <dbReference type="Rhea" id="RHEA-COMP:16435"/>
        <dbReference type="Rhea" id="RHEA-COMP:16436"/>
        <dbReference type="ChEBI" id="CHEBI:15377"/>
        <dbReference type="ChEBI" id="CHEBI:29985"/>
        <dbReference type="ChEBI" id="CHEBI:149555"/>
        <dbReference type="ChEBI" id="CHEBI:149556"/>
        <dbReference type="EC" id="3.4.17.24"/>
    </reaction>
    <physiologicalReaction direction="left-to-right" evidence="10">
        <dbReference type="Rhea" id="RHEA:63793"/>
    </physiologicalReaction>
</comment>
<dbReference type="GO" id="GO:0006508">
    <property type="term" value="P:proteolysis"/>
    <property type="evidence" value="ECO:0007669"/>
    <property type="project" value="UniProtKB-KW"/>
</dbReference>
<dbReference type="InterPro" id="IPR040626">
    <property type="entry name" value="Pepdidase_M14_N"/>
</dbReference>
<comment type="similarity">
    <text evidence="3 13">Belongs to the peptidase M14 family.</text>
</comment>
<reference evidence="16" key="3">
    <citation type="submission" date="2025-09" db="UniProtKB">
        <authorList>
            <consortium name="Ensembl"/>
        </authorList>
    </citation>
    <scope>IDENTIFICATION</scope>
    <source>
        <strain evidence="16">Glennie</strain>
    </source>
</reference>
<keyword evidence="7" id="KW-0378">Hydrolase</keyword>
<comment type="catalytic activity">
    <reaction evidence="12">
        <text>(L-glutamyl)(n+1)-gamma-L-glutamyl-L-glutamyl-[protein] + H2O = (L-glutamyl)(n)-gamma-L-glutamyl-L-glutamyl-[protein] + L-glutamate</text>
        <dbReference type="Rhea" id="RHEA:60004"/>
        <dbReference type="Rhea" id="RHEA-COMP:15519"/>
        <dbReference type="Rhea" id="RHEA-COMP:15675"/>
        <dbReference type="ChEBI" id="CHEBI:15377"/>
        <dbReference type="ChEBI" id="CHEBI:29985"/>
        <dbReference type="ChEBI" id="CHEBI:143623"/>
    </reaction>
    <physiologicalReaction direction="left-to-right" evidence="12">
        <dbReference type="Rhea" id="RHEA:60005"/>
    </physiologicalReaction>
</comment>
<dbReference type="GeneTree" id="ENSGT00940000160936"/>
<dbReference type="HOGENOM" id="CLU_007391_1_0_1"/>
<reference evidence="16" key="2">
    <citation type="submission" date="2025-08" db="UniProtKB">
        <authorList>
            <consortium name="Ensembl"/>
        </authorList>
    </citation>
    <scope>IDENTIFICATION</scope>
    <source>
        <strain evidence="16">Glennie</strain>
    </source>
</reference>
<dbReference type="PANTHER" id="PTHR12756">
    <property type="entry name" value="CYTOSOLIC CARBOXYPEPTIDASE"/>
    <property type="match status" value="1"/>
</dbReference>
<evidence type="ECO:0000256" key="3">
    <source>
        <dbReference type="ARBA" id="ARBA00005988"/>
    </source>
</evidence>